<name>A0A3M7Q798_BRAPC</name>
<accession>A0A3M7Q798</accession>
<protein>
    <submittedName>
        <fullName evidence="1">Uncharacterized protein</fullName>
    </submittedName>
</protein>
<dbReference type="Proteomes" id="UP000276133">
    <property type="component" value="Unassembled WGS sequence"/>
</dbReference>
<organism evidence="1 2">
    <name type="scientific">Brachionus plicatilis</name>
    <name type="common">Marine rotifer</name>
    <name type="synonym">Brachionus muelleri</name>
    <dbReference type="NCBI Taxonomy" id="10195"/>
    <lineage>
        <taxon>Eukaryota</taxon>
        <taxon>Metazoa</taxon>
        <taxon>Spiralia</taxon>
        <taxon>Gnathifera</taxon>
        <taxon>Rotifera</taxon>
        <taxon>Eurotatoria</taxon>
        <taxon>Monogononta</taxon>
        <taxon>Pseudotrocha</taxon>
        <taxon>Ploima</taxon>
        <taxon>Brachionidae</taxon>
        <taxon>Brachionus</taxon>
    </lineage>
</organism>
<evidence type="ECO:0000313" key="1">
    <source>
        <dbReference type="EMBL" id="RNA07042.1"/>
    </source>
</evidence>
<dbReference type="EMBL" id="REGN01007181">
    <property type="protein sequence ID" value="RNA07042.1"/>
    <property type="molecule type" value="Genomic_DNA"/>
</dbReference>
<proteinExistence type="predicted"/>
<evidence type="ECO:0000313" key="2">
    <source>
        <dbReference type="Proteomes" id="UP000276133"/>
    </source>
</evidence>
<comment type="caution">
    <text evidence="1">The sequence shown here is derived from an EMBL/GenBank/DDBJ whole genome shotgun (WGS) entry which is preliminary data.</text>
</comment>
<reference evidence="1 2" key="1">
    <citation type="journal article" date="2018" name="Sci. Rep.">
        <title>Genomic signatures of local adaptation to the degree of environmental predictability in rotifers.</title>
        <authorList>
            <person name="Franch-Gras L."/>
            <person name="Hahn C."/>
            <person name="Garcia-Roger E.M."/>
            <person name="Carmona M.J."/>
            <person name="Serra M."/>
            <person name="Gomez A."/>
        </authorList>
    </citation>
    <scope>NUCLEOTIDE SEQUENCE [LARGE SCALE GENOMIC DNA]</scope>
    <source>
        <strain evidence="1">HYR1</strain>
    </source>
</reference>
<gene>
    <name evidence="1" type="ORF">BpHYR1_001142</name>
</gene>
<keyword evidence="2" id="KW-1185">Reference proteome</keyword>
<dbReference type="AlphaFoldDB" id="A0A3M7Q798"/>
<sequence length="88" mass="10535">MNYKKRISETTVVFDSNKMILKESIKDLNQLNFDHLIMIMNFKLPFNCPHIAEHEIMPFIGQIERKNNFFPKQLLDMSCQIKKFTVEK</sequence>